<feature type="binding site" evidence="11">
    <location>
        <position position="180"/>
    </location>
    <ligand>
        <name>FMN</name>
        <dbReference type="ChEBI" id="CHEBI:58210"/>
    </ligand>
</feature>
<dbReference type="NCBIfam" id="TIGR02151">
    <property type="entry name" value="IPP_isom_2"/>
    <property type="match status" value="1"/>
</dbReference>
<dbReference type="Pfam" id="PF01070">
    <property type="entry name" value="FMN_dh"/>
    <property type="match status" value="1"/>
</dbReference>
<feature type="binding site" evidence="11">
    <location>
        <begin position="256"/>
        <end position="258"/>
    </location>
    <ligand>
        <name>FMN</name>
        <dbReference type="ChEBI" id="CHEBI:58210"/>
    </ligand>
</feature>
<comment type="caution">
    <text evidence="13">The sequence shown here is derived from an EMBL/GenBank/DDBJ whole genome shotgun (WGS) entry which is preliminary data.</text>
</comment>
<dbReference type="InterPro" id="IPR011179">
    <property type="entry name" value="IPdP_isomerase"/>
</dbReference>
<dbReference type="SUPFAM" id="SSF51395">
    <property type="entry name" value="FMN-linked oxidoreductases"/>
    <property type="match status" value="1"/>
</dbReference>
<evidence type="ECO:0000256" key="3">
    <source>
        <dbReference type="ARBA" id="ARBA00022630"/>
    </source>
</evidence>
<keyword evidence="2 11" id="KW-0963">Cytoplasm</keyword>
<dbReference type="GO" id="GO:0010181">
    <property type="term" value="F:FMN binding"/>
    <property type="evidence" value="ECO:0007669"/>
    <property type="project" value="UniProtKB-UniRule"/>
</dbReference>
<evidence type="ECO:0000256" key="4">
    <source>
        <dbReference type="ARBA" id="ARBA00022643"/>
    </source>
</evidence>
<dbReference type="EMBL" id="JXKD01000002">
    <property type="protein sequence ID" value="OJG11744.1"/>
    <property type="molecule type" value="Genomic_DNA"/>
</dbReference>
<feature type="binding site" evidence="11">
    <location>
        <position position="148"/>
    </location>
    <ligand>
        <name>substrate</name>
    </ligand>
</feature>
<dbReference type="OrthoDB" id="9795032at2"/>
<evidence type="ECO:0000313" key="14">
    <source>
        <dbReference type="Proteomes" id="UP000182149"/>
    </source>
</evidence>
<dbReference type="Gene3D" id="3.20.20.70">
    <property type="entry name" value="Aldolase class I"/>
    <property type="match status" value="1"/>
</dbReference>
<evidence type="ECO:0000256" key="2">
    <source>
        <dbReference type="ARBA" id="ARBA00022490"/>
    </source>
</evidence>
<dbReference type="Proteomes" id="UP000182149">
    <property type="component" value="Unassembled WGS sequence"/>
</dbReference>
<comment type="function">
    <text evidence="11">Involved in the biosynthesis of isoprenoids. Catalyzes the 1,3-allylic rearrangement of the homoallylic substrate isopentenyl (IPP) to its allylic isomer, dimethylallyl diphosphate (DMAPP).</text>
</comment>
<comment type="catalytic activity">
    <reaction evidence="11">
        <text>isopentenyl diphosphate = dimethylallyl diphosphate</text>
        <dbReference type="Rhea" id="RHEA:23284"/>
        <dbReference type="ChEBI" id="CHEBI:57623"/>
        <dbReference type="ChEBI" id="CHEBI:128769"/>
        <dbReference type="EC" id="5.3.3.2"/>
    </reaction>
</comment>
<comment type="caution">
    <text evidence="11">Lacks conserved residue(s) required for the propagation of feature annotation.</text>
</comment>
<comment type="subunit">
    <text evidence="10 11">Homooctamer. Dimer of tetramers.</text>
</comment>
<proteinExistence type="inferred from homology"/>
<organism evidence="13 14">
    <name type="scientific">Enterococcus aquimarinus</name>
    <dbReference type="NCBI Taxonomy" id="328396"/>
    <lineage>
        <taxon>Bacteria</taxon>
        <taxon>Bacillati</taxon>
        <taxon>Bacillota</taxon>
        <taxon>Bacilli</taxon>
        <taxon>Lactobacillales</taxon>
        <taxon>Enterococcaceae</taxon>
        <taxon>Enterococcus</taxon>
    </lineage>
</organism>
<dbReference type="PANTHER" id="PTHR43665">
    <property type="entry name" value="ISOPENTENYL-DIPHOSPHATE DELTA-ISOMERASE"/>
    <property type="match status" value="1"/>
</dbReference>
<dbReference type="PIRSF" id="PIRSF003314">
    <property type="entry name" value="IPP_isomerase"/>
    <property type="match status" value="1"/>
</dbReference>
<keyword evidence="9 11" id="KW-0413">Isomerase</keyword>
<evidence type="ECO:0000256" key="1">
    <source>
        <dbReference type="ARBA" id="ARBA00001917"/>
    </source>
</evidence>
<keyword evidence="4 11" id="KW-0288">FMN</keyword>
<keyword evidence="7 11" id="KW-0521">NADP</keyword>
<keyword evidence="14" id="KW-1185">Reference proteome</keyword>
<feature type="binding site" evidence="11">
    <location>
        <begin position="277"/>
        <end position="278"/>
    </location>
    <ligand>
        <name>FMN</name>
        <dbReference type="ChEBI" id="CHEBI:58210"/>
    </ligand>
</feature>
<dbReference type="AlphaFoldDB" id="A0A1L8QWA9"/>
<name>A0A1L8QWA9_9ENTE</name>
<dbReference type="CDD" id="cd02811">
    <property type="entry name" value="IDI-2_FMN"/>
    <property type="match status" value="1"/>
</dbReference>
<evidence type="ECO:0000313" key="13">
    <source>
        <dbReference type="EMBL" id="OJG11744.1"/>
    </source>
</evidence>
<feature type="binding site" evidence="11">
    <location>
        <begin position="3"/>
        <end position="4"/>
    </location>
    <ligand>
        <name>substrate</name>
    </ligand>
</feature>
<dbReference type="GO" id="GO:0005737">
    <property type="term" value="C:cytoplasm"/>
    <property type="evidence" value="ECO:0007669"/>
    <property type="project" value="UniProtKB-SubCell"/>
</dbReference>
<dbReference type="GO" id="GO:0008299">
    <property type="term" value="P:isoprenoid biosynthetic process"/>
    <property type="evidence" value="ECO:0007669"/>
    <property type="project" value="UniProtKB-UniRule"/>
</dbReference>
<dbReference type="GO" id="GO:0016491">
    <property type="term" value="F:oxidoreductase activity"/>
    <property type="evidence" value="ECO:0007669"/>
    <property type="project" value="InterPro"/>
</dbReference>
<keyword evidence="3 11" id="KW-0285">Flavoprotein</keyword>
<evidence type="ECO:0000259" key="12">
    <source>
        <dbReference type="Pfam" id="PF01070"/>
    </source>
</evidence>
<sequence length="346" mass="38187">MDRKDEHVSLAKGFHKIKENSFDHVRVIHDSLPQSAYHQTSIATELFGQRLTSPFFINAMTGGSEKTAGINQKLAILARETKLMLATGSISAALRDPSVAHSYQIVREVFPEGILLANIGAGSTLEDAKRGVDLFNANALQIHLNAPQELVMPEGDRDFTQWLRLIEEITTNLDVPVIVKEVGFGMSRQTMQRLLDVGVKTIDVAGSGGTSFTQIENARRRKREFSYLSDFGITTVASLLEANEIPMNFELIASGGIRHTYDIFKALCLGANAVGISASILNHLLVNELEDTIALVQQWQQELISLYTLVGAKTTADLKQVPLLLSGENKTWCEARGIDFTKYSQR</sequence>
<reference evidence="13 14" key="1">
    <citation type="submission" date="2014-12" db="EMBL/GenBank/DDBJ databases">
        <title>Draft genome sequences of 29 type strains of Enterococci.</title>
        <authorList>
            <person name="Zhong Z."/>
            <person name="Sun Z."/>
            <person name="Liu W."/>
            <person name="Zhang W."/>
            <person name="Zhang H."/>
        </authorList>
    </citation>
    <scope>NUCLEOTIDE SEQUENCE [LARGE SCALE GENOMIC DNA]</scope>
    <source>
        <strain evidence="13 14">DSM 17690</strain>
    </source>
</reference>
<keyword evidence="8 11" id="KW-0414">Isoprene biosynthesis</keyword>
<gene>
    <name evidence="11" type="primary">fni</name>
    <name evidence="13" type="ORF">RU93_GL000977</name>
</gene>
<accession>A0A1L8QWA9</accession>
<dbReference type="RefSeq" id="WP_071873919.1">
    <property type="nucleotide sequence ID" value="NZ_JBHSHF010000012.1"/>
</dbReference>
<evidence type="ECO:0000256" key="9">
    <source>
        <dbReference type="ARBA" id="ARBA00023235"/>
    </source>
</evidence>
<dbReference type="InterPro" id="IPR013785">
    <property type="entry name" value="Aldolase_TIM"/>
</dbReference>
<evidence type="ECO:0000256" key="7">
    <source>
        <dbReference type="ARBA" id="ARBA00022857"/>
    </source>
</evidence>
<keyword evidence="5 11" id="KW-0479">Metal-binding</keyword>
<feature type="binding site" evidence="11">
    <location>
        <position position="149"/>
    </location>
    <ligand>
        <name>Mg(2+)</name>
        <dbReference type="ChEBI" id="CHEBI:18420"/>
    </ligand>
</feature>
<dbReference type="GO" id="GO:0004452">
    <property type="term" value="F:isopentenyl-diphosphate delta-isomerase activity"/>
    <property type="evidence" value="ECO:0007669"/>
    <property type="project" value="UniProtKB-UniRule"/>
</dbReference>
<evidence type="ECO:0000256" key="6">
    <source>
        <dbReference type="ARBA" id="ARBA00022842"/>
    </source>
</evidence>
<dbReference type="STRING" id="328396.RU93_GL000977"/>
<comment type="cofactor">
    <cofactor evidence="1 11">
        <name>FMN</name>
        <dbReference type="ChEBI" id="CHEBI:58210"/>
    </cofactor>
</comment>
<dbReference type="GO" id="GO:0070402">
    <property type="term" value="F:NADPH binding"/>
    <property type="evidence" value="ECO:0007669"/>
    <property type="project" value="UniProtKB-UniRule"/>
</dbReference>
<comment type="subcellular location">
    <subcellularLocation>
        <location evidence="11">Cytoplasm</location>
    </subcellularLocation>
</comment>
<comment type="similarity">
    <text evidence="11">Belongs to the IPP isomerase type 2 family.</text>
</comment>
<dbReference type="HAMAP" id="MF_00354">
    <property type="entry name" value="Idi_2"/>
    <property type="match status" value="1"/>
</dbReference>
<dbReference type="GO" id="GO:0000287">
    <property type="term" value="F:magnesium ion binding"/>
    <property type="evidence" value="ECO:0007669"/>
    <property type="project" value="UniProtKB-UniRule"/>
</dbReference>
<feature type="domain" description="FMN-dependent dehydrogenase" evidence="12">
    <location>
        <begin position="161"/>
        <end position="320"/>
    </location>
</feature>
<protein>
    <recommendedName>
        <fullName evidence="11">Isopentenyl-diphosphate delta-isomerase</fullName>
        <shortName evidence="11">IPP isomerase</shortName>
        <ecNumber evidence="11">5.3.3.2</ecNumber>
    </recommendedName>
    <alternativeName>
        <fullName evidence="11">Isopentenyl diphosphate:dimethylallyl diphosphate isomerase</fullName>
    </alternativeName>
    <alternativeName>
        <fullName evidence="11">Isopentenyl pyrophosphate isomerase</fullName>
    </alternativeName>
    <alternativeName>
        <fullName evidence="11">Type 2 isopentenyl diphosphate isomerase</fullName>
        <shortName evidence="11">IDI-2</shortName>
    </alternativeName>
</protein>
<evidence type="ECO:0000256" key="8">
    <source>
        <dbReference type="ARBA" id="ARBA00023229"/>
    </source>
</evidence>
<dbReference type="PANTHER" id="PTHR43665:SF1">
    <property type="entry name" value="ISOPENTENYL-DIPHOSPHATE DELTA-ISOMERASE"/>
    <property type="match status" value="1"/>
</dbReference>
<comment type="cofactor">
    <cofactor evidence="11">
        <name>Mg(2+)</name>
        <dbReference type="ChEBI" id="CHEBI:18420"/>
    </cofactor>
</comment>
<feature type="binding site" evidence="11">
    <location>
        <position position="210"/>
    </location>
    <ligand>
        <name>FMN</name>
        <dbReference type="ChEBI" id="CHEBI:58210"/>
    </ligand>
</feature>
<feature type="binding site" evidence="11">
    <location>
        <begin position="59"/>
        <end position="61"/>
    </location>
    <ligand>
        <name>FMN</name>
        <dbReference type="ChEBI" id="CHEBI:58210"/>
    </ligand>
</feature>
<evidence type="ECO:0000256" key="5">
    <source>
        <dbReference type="ARBA" id="ARBA00022723"/>
    </source>
</evidence>
<dbReference type="InterPro" id="IPR000262">
    <property type="entry name" value="FMN-dep_DH"/>
</dbReference>
<feature type="binding site" evidence="11">
    <location>
        <position position="89"/>
    </location>
    <ligand>
        <name>FMN</name>
        <dbReference type="ChEBI" id="CHEBI:58210"/>
    </ligand>
</feature>
<comment type="cofactor">
    <cofactor evidence="11">
        <name>NADPH</name>
        <dbReference type="ChEBI" id="CHEBI:57783"/>
    </cofactor>
</comment>
<dbReference type="EC" id="5.3.3.2" evidence="11"/>
<evidence type="ECO:0000256" key="10">
    <source>
        <dbReference type="ARBA" id="ARBA00025810"/>
    </source>
</evidence>
<feature type="binding site" evidence="11">
    <location>
        <position position="118"/>
    </location>
    <ligand>
        <name>FMN</name>
        <dbReference type="ChEBI" id="CHEBI:58210"/>
    </ligand>
</feature>
<evidence type="ECO:0000256" key="11">
    <source>
        <dbReference type="HAMAP-Rule" id="MF_00354"/>
    </source>
</evidence>
<keyword evidence="6 11" id="KW-0460">Magnesium</keyword>